<dbReference type="SUPFAM" id="SSF53756">
    <property type="entry name" value="UDP-Glycosyltransferase/glycogen phosphorylase"/>
    <property type="match status" value="1"/>
</dbReference>
<name>A0ABY3A9W2_9FLAO</name>
<organism evidence="3 4">
    <name type="scientific">Arenibacter algicola</name>
    <dbReference type="NCBI Taxonomy" id="616991"/>
    <lineage>
        <taxon>Bacteria</taxon>
        <taxon>Pseudomonadati</taxon>
        <taxon>Bacteroidota</taxon>
        <taxon>Flavobacteriia</taxon>
        <taxon>Flavobacteriales</taxon>
        <taxon>Flavobacteriaceae</taxon>
        <taxon>Arenibacter</taxon>
    </lineage>
</organism>
<dbReference type="InterPro" id="IPR001296">
    <property type="entry name" value="Glyco_trans_1"/>
</dbReference>
<sequence>MVKVKKIIFLALGFPNAEENTIIWTDLVHEFHLQGHDILVVAPASNKTDTGLRLEAGVKVLRVATYKLFDVGPVLKGLANIMLPYQYKNALKINNIKLDFDLILIPTPPITLGKTANWLKRKTKAKLYLILRDIFPQNAVDLKMISQGGLIHRYFRKKELKLYRISDKIGCMSQANIDYIKTHNPKIEAAKLHLLPNWENLPKFEDLGNIDDIKAKYGLTNKFVVIFGGNIGRPQKMENIIELAKNCTEIKDLVFLIIGKGTEFKKLKDNVTSLKLFNVVLEKKIPKKDYYNLLRAADVGLISLSEEFTIPNFPSKVLSYFGSKKPVLASIDLQTDFGQMLEETNSGFWAEAGNIPLLKEKLMLLYKDGDLRSKLGANGYKYMAENLLPEHAYNIICKNV</sequence>
<evidence type="ECO:0000313" key="4">
    <source>
        <dbReference type="Proteomes" id="UP000315363"/>
    </source>
</evidence>
<dbReference type="Gene3D" id="3.40.50.2000">
    <property type="entry name" value="Glycogen Phosphorylase B"/>
    <property type="match status" value="2"/>
</dbReference>
<accession>A0ABY3A9W2</accession>
<dbReference type="Pfam" id="PF00534">
    <property type="entry name" value="Glycos_transf_1"/>
    <property type="match status" value="1"/>
</dbReference>
<reference evidence="3 4" key="1">
    <citation type="submission" date="2019-06" db="EMBL/GenBank/DDBJ databases">
        <title>A large-scale integrated study on North Sea by COGITO (Coastal Microbe Genomic &amp; Taxonomic Observatory).</title>
        <authorList>
            <person name="Teeling H."/>
        </authorList>
    </citation>
    <scope>NUCLEOTIDE SEQUENCE [LARGE SCALE GENOMIC DNA]</scope>
    <source>
        <strain evidence="3 4">MAR_2009_79</strain>
    </source>
</reference>
<evidence type="ECO:0000256" key="1">
    <source>
        <dbReference type="ARBA" id="ARBA00022679"/>
    </source>
</evidence>
<evidence type="ECO:0000313" key="3">
    <source>
        <dbReference type="EMBL" id="TQO37381.1"/>
    </source>
</evidence>
<keyword evidence="4" id="KW-1185">Reference proteome</keyword>
<dbReference type="Proteomes" id="UP000315363">
    <property type="component" value="Unassembled WGS sequence"/>
</dbReference>
<feature type="domain" description="Glycosyl transferase family 1" evidence="2">
    <location>
        <begin position="210"/>
        <end position="381"/>
    </location>
</feature>
<dbReference type="PANTHER" id="PTHR46401:SF2">
    <property type="entry name" value="GLYCOSYLTRANSFERASE WBBK-RELATED"/>
    <property type="match status" value="1"/>
</dbReference>
<dbReference type="CDD" id="cd03794">
    <property type="entry name" value="GT4_WbuB-like"/>
    <property type="match status" value="1"/>
</dbReference>
<dbReference type="EMBL" id="VHIF01000001">
    <property type="protein sequence ID" value="TQO37381.1"/>
    <property type="molecule type" value="Genomic_DNA"/>
</dbReference>
<dbReference type="RefSeq" id="WP_142189312.1">
    <property type="nucleotide sequence ID" value="NZ_VHIF01000001.1"/>
</dbReference>
<gene>
    <name evidence="3" type="ORF">GQ41_1986</name>
</gene>
<keyword evidence="1" id="KW-0808">Transferase</keyword>
<comment type="caution">
    <text evidence="3">The sequence shown here is derived from an EMBL/GenBank/DDBJ whole genome shotgun (WGS) entry which is preliminary data.</text>
</comment>
<dbReference type="PANTHER" id="PTHR46401">
    <property type="entry name" value="GLYCOSYLTRANSFERASE WBBK-RELATED"/>
    <property type="match status" value="1"/>
</dbReference>
<protein>
    <submittedName>
        <fullName evidence="3">Glycosyltransferase involved in cell wall biosynthesis</fullName>
    </submittedName>
</protein>
<evidence type="ECO:0000259" key="2">
    <source>
        <dbReference type="Pfam" id="PF00534"/>
    </source>
</evidence>
<proteinExistence type="predicted"/>